<gene>
    <name evidence="3" type="ORF">J2R99_002595</name>
</gene>
<evidence type="ECO:0000313" key="3">
    <source>
        <dbReference type="EMBL" id="MDQ0326726.1"/>
    </source>
</evidence>
<dbReference type="InterPro" id="IPR007415">
    <property type="entry name" value="Nitrogenase_MoFe_mat_NifZ"/>
</dbReference>
<organism evidence="3 4">
    <name type="scientific">Rhodopseudomonas julia</name>
    <dbReference type="NCBI Taxonomy" id="200617"/>
    <lineage>
        <taxon>Bacteria</taxon>
        <taxon>Pseudomonadati</taxon>
        <taxon>Pseudomonadota</taxon>
        <taxon>Alphaproteobacteria</taxon>
        <taxon>Hyphomicrobiales</taxon>
        <taxon>Nitrobacteraceae</taxon>
        <taxon>Rhodopseudomonas</taxon>
    </lineage>
</organism>
<reference evidence="3 4" key="1">
    <citation type="submission" date="2023-07" db="EMBL/GenBank/DDBJ databases">
        <title>Genomic Encyclopedia of Type Strains, Phase IV (KMG-IV): sequencing the most valuable type-strain genomes for metagenomic binning, comparative biology and taxonomic classification.</title>
        <authorList>
            <person name="Goeker M."/>
        </authorList>
    </citation>
    <scope>NUCLEOTIDE SEQUENCE [LARGE SCALE GENOMIC DNA]</scope>
    <source>
        <strain evidence="3 4">DSM 11549</strain>
    </source>
</reference>
<protein>
    <submittedName>
        <fullName evidence="3">Nitrogen fixation protein NifZ</fullName>
    </submittedName>
</protein>
<dbReference type="Pfam" id="PF04319">
    <property type="entry name" value="NifZ"/>
    <property type="match status" value="1"/>
</dbReference>
<dbReference type="Proteomes" id="UP001230253">
    <property type="component" value="Unassembled WGS sequence"/>
</dbReference>
<name>A0ABU0C879_9BRAD</name>
<evidence type="ECO:0000256" key="1">
    <source>
        <dbReference type="ARBA" id="ARBA00008027"/>
    </source>
</evidence>
<dbReference type="RefSeq" id="WP_307154869.1">
    <property type="nucleotide sequence ID" value="NZ_JAUSUK010000002.1"/>
</dbReference>
<sequence>MGLAREDEVEIYDQPLFMPGAKVRARKAVKNDGTMPGCEIGEIVVRKGDEGYVRDVGTYLQRYYIYAVEFLDCGRIVGMRGRELIAVDATEINDSGDGAASDISDEQETAA</sequence>
<proteinExistence type="inferred from homology"/>
<keyword evidence="4" id="KW-1185">Reference proteome</keyword>
<comment type="caution">
    <text evidence="3">The sequence shown here is derived from an EMBL/GenBank/DDBJ whole genome shotgun (WGS) entry which is preliminary data.</text>
</comment>
<evidence type="ECO:0000256" key="2">
    <source>
        <dbReference type="ARBA" id="ARBA00023231"/>
    </source>
</evidence>
<evidence type="ECO:0000313" key="4">
    <source>
        <dbReference type="Proteomes" id="UP001230253"/>
    </source>
</evidence>
<comment type="similarity">
    <text evidence="1">Belongs to the NifZ family.</text>
</comment>
<accession>A0ABU0C879</accession>
<dbReference type="EMBL" id="JAUSUK010000002">
    <property type="protein sequence ID" value="MDQ0326726.1"/>
    <property type="molecule type" value="Genomic_DNA"/>
</dbReference>
<keyword evidence="2" id="KW-0535">Nitrogen fixation</keyword>